<feature type="region of interest" description="Disordered" evidence="1">
    <location>
        <begin position="42"/>
        <end position="118"/>
    </location>
</feature>
<keyword evidence="3" id="KW-1185">Reference proteome</keyword>
<accession>A0ABP8HXP1</accession>
<gene>
    <name evidence="2" type="ORF">GCM10023150_08860</name>
</gene>
<evidence type="ECO:0000313" key="3">
    <source>
        <dbReference type="Proteomes" id="UP001501294"/>
    </source>
</evidence>
<feature type="compositionally biased region" description="Low complexity" evidence="1">
    <location>
        <begin position="61"/>
        <end position="75"/>
    </location>
</feature>
<evidence type="ECO:0000256" key="1">
    <source>
        <dbReference type="SAM" id="MobiDB-lite"/>
    </source>
</evidence>
<dbReference type="EMBL" id="BAABFU010000001">
    <property type="protein sequence ID" value="GAA4346966.1"/>
    <property type="molecule type" value="Genomic_DNA"/>
</dbReference>
<organism evidence="2 3">
    <name type="scientific">Kangiella taiwanensis</name>
    <dbReference type="NCBI Taxonomy" id="1079179"/>
    <lineage>
        <taxon>Bacteria</taxon>
        <taxon>Pseudomonadati</taxon>
        <taxon>Pseudomonadota</taxon>
        <taxon>Gammaproteobacteria</taxon>
        <taxon>Kangiellales</taxon>
        <taxon>Kangiellaceae</taxon>
        <taxon>Kangiella</taxon>
    </lineage>
</organism>
<dbReference type="Proteomes" id="UP001501294">
    <property type="component" value="Unassembled WGS sequence"/>
</dbReference>
<evidence type="ECO:0000313" key="2">
    <source>
        <dbReference type="EMBL" id="GAA4346966.1"/>
    </source>
</evidence>
<reference evidence="3" key="1">
    <citation type="journal article" date="2019" name="Int. J. Syst. Evol. Microbiol.">
        <title>The Global Catalogue of Microorganisms (GCM) 10K type strain sequencing project: providing services to taxonomists for standard genome sequencing and annotation.</title>
        <authorList>
            <consortium name="The Broad Institute Genomics Platform"/>
            <consortium name="The Broad Institute Genome Sequencing Center for Infectious Disease"/>
            <person name="Wu L."/>
            <person name="Ma J."/>
        </authorList>
    </citation>
    <scope>NUCLEOTIDE SEQUENCE [LARGE SCALE GENOMIC DNA]</scope>
    <source>
        <strain evidence="3">JCM 17727</strain>
    </source>
</reference>
<feature type="compositionally biased region" description="Polar residues" evidence="1">
    <location>
        <begin position="105"/>
        <end position="116"/>
    </location>
</feature>
<name>A0ABP8HXP1_9GAMM</name>
<feature type="compositionally biased region" description="Polar residues" evidence="1">
    <location>
        <begin position="83"/>
        <end position="94"/>
    </location>
</feature>
<proteinExistence type="predicted"/>
<dbReference type="RefSeq" id="WP_223576795.1">
    <property type="nucleotide sequence ID" value="NZ_BAABFU010000001.1"/>
</dbReference>
<sequence length="227" mass="25834">MRYLIGALFGVVLVLLFFGATTYYHYYQSQRLEDSSQKLLNTKESSSVDSKKDRSNVTGTRASAASDYSNSSSRHNSQRRLDASSSVSSEQKPNLYTWKDKNGNKVISSRPPTTGSYEKLTLPEEGLSVVEMEKAKPIRYKKVKRYPHYASSTPSQAVIKQQLISKNKGRCRWLVGRAYERYTKILEHSGANQSVHCDEHSKRVREMYKLAREGDGCYYPYSTPAKC</sequence>
<protein>
    <recommendedName>
        <fullName evidence="4">DUF4124 domain-containing protein</fullName>
    </recommendedName>
</protein>
<evidence type="ECO:0008006" key="4">
    <source>
        <dbReference type="Google" id="ProtNLM"/>
    </source>
</evidence>
<comment type="caution">
    <text evidence="2">The sequence shown here is derived from an EMBL/GenBank/DDBJ whole genome shotgun (WGS) entry which is preliminary data.</text>
</comment>